<dbReference type="HOGENOM" id="CLU_117492_1_0_11"/>
<evidence type="ECO:0000256" key="4">
    <source>
        <dbReference type="SAM" id="MobiDB-lite"/>
    </source>
</evidence>
<dbReference type="PANTHER" id="PTHR42818">
    <property type="entry name" value="SULFOPYRUVATE DECARBOXYLASE SUBUNIT ALPHA"/>
    <property type="match status" value="1"/>
</dbReference>
<feature type="domain" description="Thiamine pyrophosphate enzyme TPP-binding" evidence="5">
    <location>
        <begin position="40"/>
        <end position="142"/>
    </location>
</feature>
<gene>
    <name evidence="6" type="ordered locus">KSE_22770</name>
</gene>
<keyword evidence="7" id="KW-1185">Reference proteome</keyword>
<dbReference type="GO" id="GO:0016831">
    <property type="term" value="F:carboxy-lyase activity"/>
    <property type="evidence" value="ECO:0007669"/>
    <property type="project" value="UniProtKB-KW"/>
</dbReference>
<dbReference type="PATRIC" id="fig|452652.3.peg.2290"/>
<dbReference type="Gene3D" id="3.40.50.970">
    <property type="match status" value="1"/>
</dbReference>
<evidence type="ECO:0000256" key="3">
    <source>
        <dbReference type="ARBA" id="ARBA00023239"/>
    </source>
</evidence>
<organism evidence="6 7">
    <name type="scientific">Kitasatospora setae (strain ATCC 33774 / DSM 43861 / JCM 3304 / KCC A-0304 / NBRC 14216 / KM-6054)</name>
    <name type="common">Streptomyces setae</name>
    <dbReference type="NCBI Taxonomy" id="452652"/>
    <lineage>
        <taxon>Bacteria</taxon>
        <taxon>Bacillati</taxon>
        <taxon>Actinomycetota</taxon>
        <taxon>Actinomycetes</taxon>
        <taxon>Kitasatosporales</taxon>
        <taxon>Streptomycetaceae</taxon>
        <taxon>Kitasatospora</taxon>
    </lineage>
</organism>
<sequence>MSQLTLSEIALELLRRHPDAVIVSTCGFTSRELFNAADRPENFYLVGSMGMAAPIALGIALARPGRTVIALDGDGSLLMNLNVLPLLAAAGADLLHVVADNGMHESTGGQRTVQQADFTALARAAGYPHTVLVTDADELRAARLGPGLTLLHVLTGPRTAGAGRRVTHTPQELVSRVRTALAAPAPTTPTTPAAPARGTVLAGAAA</sequence>
<dbReference type="Proteomes" id="UP000007076">
    <property type="component" value="Chromosome"/>
</dbReference>
<keyword evidence="1" id="KW-0210">Decarboxylase</keyword>
<dbReference type="eggNOG" id="COG0028">
    <property type="taxonomic scope" value="Bacteria"/>
</dbReference>
<keyword evidence="2" id="KW-0786">Thiamine pyrophosphate</keyword>
<reference evidence="6 7" key="1">
    <citation type="journal article" date="2010" name="DNA Res.">
        <title>Genome sequence of Kitasatospora setae NBRC 14216T: an evolutionary snapshot of the family Streptomycetaceae.</title>
        <authorList>
            <person name="Ichikawa N."/>
            <person name="Oguchi A."/>
            <person name="Ikeda H."/>
            <person name="Ishikawa J."/>
            <person name="Kitani S."/>
            <person name="Watanabe Y."/>
            <person name="Nakamura S."/>
            <person name="Katano Y."/>
            <person name="Kishi E."/>
            <person name="Sasagawa M."/>
            <person name="Ankai A."/>
            <person name="Fukui S."/>
            <person name="Hashimoto Y."/>
            <person name="Kamata S."/>
            <person name="Otoguro M."/>
            <person name="Tanikawa S."/>
            <person name="Nihira T."/>
            <person name="Horinouchi S."/>
            <person name="Ohnishi Y."/>
            <person name="Hayakawa M."/>
            <person name="Kuzuyama T."/>
            <person name="Arisawa A."/>
            <person name="Nomoto F."/>
            <person name="Miura H."/>
            <person name="Takahashi Y."/>
            <person name="Fujita N."/>
        </authorList>
    </citation>
    <scope>NUCLEOTIDE SEQUENCE [LARGE SCALE GENOMIC DNA]</scope>
    <source>
        <strain evidence="7">ATCC 33774 / DSM 43861 / JCM 3304 / KCC A-0304 / NBRC 14216 / KM-6054</strain>
    </source>
</reference>
<dbReference type="InterPro" id="IPR000399">
    <property type="entry name" value="TPP-bd_CS"/>
</dbReference>
<evidence type="ECO:0000259" key="5">
    <source>
        <dbReference type="Pfam" id="PF02775"/>
    </source>
</evidence>
<dbReference type="GO" id="GO:0000287">
    <property type="term" value="F:magnesium ion binding"/>
    <property type="evidence" value="ECO:0007669"/>
    <property type="project" value="InterPro"/>
</dbReference>
<dbReference type="SUPFAM" id="SSF52518">
    <property type="entry name" value="Thiamin diphosphate-binding fold (THDP-binding)"/>
    <property type="match status" value="1"/>
</dbReference>
<dbReference type="PANTHER" id="PTHR42818:SF1">
    <property type="entry name" value="SULFOPYRUVATE DECARBOXYLASE"/>
    <property type="match status" value="1"/>
</dbReference>
<dbReference type="GO" id="GO:0030976">
    <property type="term" value="F:thiamine pyrophosphate binding"/>
    <property type="evidence" value="ECO:0007669"/>
    <property type="project" value="InterPro"/>
</dbReference>
<dbReference type="STRING" id="452652.KSE_22770"/>
<dbReference type="AlphaFoldDB" id="E4NA66"/>
<protein>
    <recommendedName>
        <fullName evidence="5">Thiamine pyrophosphate enzyme TPP-binding domain-containing protein</fullName>
    </recommendedName>
</protein>
<dbReference type="Pfam" id="PF02775">
    <property type="entry name" value="TPP_enzyme_C"/>
    <property type="match status" value="1"/>
</dbReference>
<evidence type="ECO:0000313" key="6">
    <source>
        <dbReference type="EMBL" id="BAJ28097.1"/>
    </source>
</evidence>
<keyword evidence="3" id="KW-0456">Lyase</keyword>
<dbReference type="KEGG" id="ksk:KSE_22770"/>
<dbReference type="EMBL" id="AP010968">
    <property type="protein sequence ID" value="BAJ28097.1"/>
    <property type="molecule type" value="Genomic_DNA"/>
</dbReference>
<accession>E4NA66</accession>
<evidence type="ECO:0000256" key="1">
    <source>
        <dbReference type="ARBA" id="ARBA00022793"/>
    </source>
</evidence>
<evidence type="ECO:0000256" key="2">
    <source>
        <dbReference type="ARBA" id="ARBA00023052"/>
    </source>
</evidence>
<dbReference type="InterPro" id="IPR029061">
    <property type="entry name" value="THDP-binding"/>
</dbReference>
<dbReference type="InterPro" id="IPR051818">
    <property type="entry name" value="TPP_dependent_decarboxylase"/>
</dbReference>
<evidence type="ECO:0000313" key="7">
    <source>
        <dbReference type="Proteomes" id="UP000007076"/>
    </source>
</evidence>
<feature type="region of interest" description="Disordered" evidence="4">
    <location>
        <begin position="184"/>
        <end position="206"/>
    </location>
</feature>
<feature type="compositionally biased region" description="Low complexity" evidence="4">
    <location>
        <begin position="184"/>
        <end position="196"/>
    </location>
</feature>
<dbReference type="InterPro" id="IPR011766">
    <property type="entry name" value="TPP_enzyme_TPP-bd"/>
</dbReference>
<proteinExistence type="predicted"/>
<name>E4NA66_KITSK</name>
<dbReference type="PROSITE" id="PS00187">
    <property type="entry name" value="TPP_ENZYMES"/>
    <property type="match status" value="1"/>
</dbReference>
<dbReference type="RefSeq" id="WP_014135413.1">
    <property type="nucleotide sequence ID" value="NC_016109.1"/>
</dbReference>